<dbReference type="InterPro" id="IPR036390">
    <property type="entry name" value="WH_DNA-bd_sf"/>
</dbReference>
<keyword evidence="3" id="KW-1185">Reference proteome</keyword>
<dbReference type="InterPro" id="IPR005149">
    <property type="entry name" value="Tscrpt_reg_PadR_N"/>
</dbReference>
<name>A0ABP6YQ02_9ACTN</name>
<gene>
    <name evidence="2" type="ORF">GCM10022419_083250</name>
</gene>
<evidence type="ECO:0000313" key="2">
    <source>
        <dbReference type="EMBL" id="GAA3588280.1"/>
    </source>
</evidence>
<evidence type="ECO:0000259" key="1">
    <source>
        <dbReference type="Pfam" id="PF03551"/>
    </source>
</evidence>
<dbReference type="PANTHER" id="PTHR43252">
    <property type="entry name" value="TRANSCRIPTIONAL REGULATOR YQJI"/>
    <property type="match status" value="1"/>
</dbReference>
<evidence type="ECO:0000313" key="3">
    <source>
        <dbReference type="Proteomes" id="UP001500630"/>
    </source>
</evidence>
<dbReference type="InterPro" id="IPR036388">
    <property type="entry name" value="WH-like_DNA-bd_sf"/>
</dbReference>
<comment type="caution">
    <text evidence="2">The sequence shown here is derived from an EMBL/GenBank/DDBJ whole genome shotgun (WGS) entry which is preliminary data.</text>
</comment>
<feature type="domain" description="Transcription regulator PadR N-terminal" evidence="1">
    <location>
        <begin position="7"/>
        <end position="79"/>
    </location>
</feature>
<accession>A0ABP6YQ02</accession>
<dbReference type="EMBL" id="BAABDQ010000024">
    <property type="protein sequence ID" value="GAA3588280.1"/>
    <property type="molecule type" value="Genomic_DNA"/>
</dbReference>
<sequence length="187" mass="21378">MFVLGELARRGPMHGHQIRRAAQLDHLDLWTDVKPGSLYGALQRMAAEGLVRPLRTERQGGRPPRTIYEITTEGRHELEIHRSTALRDTRMLPNPIDLALLHVQDMPEESVGAALRDRRASLSHQHQSMLHLRDEADPYLTAMERVIFDHTLRRLQLELDWHDELLGQLPKLLAADTTEREGGQDDG</sequence>
<dbReference type="Pfam" id="PF03551">
    <property type="entry name" value="PadR"/>
    <property type="match status" value="1"/>
</dbReference>
<protein>
    <submittedName>
        <fullName evidence="2">PadR family transcriptional regulator</fullName>
    </submittedName>
</protein>
<dbReference type="PANTHER" id="PTHR43252:SF7">
    <property type="entry name" value="TRANSCRIPTIONAL REGULATOR YQJI"/>
    <property type="match status" value="1"/>
</dbReference>
<organism evidence="2 3">
    <name type="scientific">Nonomuraea rosea</name>
    <dbReference type="NCBI Taxonomy" id="638574"/>
    <lineage>
        <taxon>Bacteria</taxon>
        <taxon>Bacillati</taxon>
        <taxon>Actinomycetota</taxon>
        <taxon>Actinomycetes</taxon>
        <taxon>Streptosporangiales</taxon>
        <taxon>Streptosporangiaceae</taxon>
        <taxon>Nonomuraea</taxon>
    </lineage>
</organism>
<reference evidence="3" key="1">
    <citation type="journal article" date="2019" name="Int. J. Syst. Evol. Microbiol.">
        <title>The Global Catalogue of Microorganisms (GCM) 10K type strain sequencing project: providing services to taxonomists for standard genome sequencing and annotation.</title>
        <authorList>
            <consortium name="The Broad Institute Genomics Platform"/>
            <consortium name="The Broad Institute Genome Sequencing Center for Infectious Disease"/>
            <person name="Wu L."/>
            <person name="Ma J."/>
        </authorList>
    </citation>
    <scope>NUCLEOTIDE SEQUENCE [LARGE SCALE GENOMIC DNA]</scope>
    <source>
        <strain evidence="3">JCM 17326</strain>
    </source>
</reference>
<proteinExistence type="predicted"/>
<dbReference type="SUPFAM" id="SSF46785">
    <property type="entry name" value="Winged helix' DNA-binding domain"/>
    <property type="match status" value="1"/>
</dbReference>
<dbReference type="Gene3D" id="1.10.10.10">
    <property type="entry name" value="Winged helix-like DNA-binding domain superfamily/Winged helix DNA-binding domain"/>
    <property type="match status" value="1"/>
</dbReference>
<dbReference type="Proteomes" id="UP001500630">
    <property type="component" value="Unassembled WGS sequence"/>
</dbReference>